<dbReference type="InterPro" id="IPR053174">
    <property type="entry name" value="LpxI"/>
</dbReference>
<dbReference type="Pfam" id="PF06230">
    <property type="entry name" value="LpxI_C"/>
    <property type="match status" value="1"/>
</dbReference>
<name>A0A840BTH4_9HYPH</name>
<dbReference type="EMBL" id="JACIEN010000001">
    <property type="protein sequence ID" value="MBB4016154.1"/>
    <property type="molecule type" value="Genomic_DNA"/>
</dbReference>
<comment type="caution">
    <text evidence="3">The sequence shown here is derived from an EMBL/GenBank/DDBJ whole genome shotgun (WGS) entry which is preliminary data.</text>
</comment>
<reference evidence="3 4" key="1">
    <citation type="submission" date="2020-08" db="EMBL/GenBank/DDBJ databases">
        <title>Genomic Encyclopedia of Type Strains, Phase IV (KMG-IV): sequencing the most valuable type-strain genomes for metagenomic binning, comparative biology and taxonomic classification.</title>
        <authorList>
            <person name="Goeker M."/>
        </authorList>
    </citation>
    <scope>NUCLEOTIDE SEQUENCE [LARGE SCALE GENOMIC DNA]</scope>
    <source>
        <strain evidence="3 4">DSM 103737</strain>
    </source>
</reference>
<evidence type="ECO:0008006" key="5">
    <source>
        <dbReference type="Google" id="ProtNLM"/>
    </source>
</evidence>
<proteinExistence type="predicted"/>
<feature type="domain" description="LpxI N-terminal" evidence="2">
    <location>
        <begin position="7"/>
        <end position="135"/>
    </location>
</feature>
<evidence type="ECO:0000313" key="3">
    <source>
        <dbReference type="EMBL" id="MBB4016154.1"/>
    </source>
</evidence>
<dbReference type="InterPro" id="IPR041255">
    <property type="entry name" value="LpxI_N"/>
</dbReference>
<evidence type="ECO:0000259" key="2">
    <source>
        <dbReference type="Pfam" id="PF17930"/>
    </source>
</evidence>
<dbReference type="InterPro" id="IPR010415">
    <property type="entry name" value="LpxI_C"/>
</dbReference>
<keyword evidence="4" id="KW-1185">Reference proteome</keyword>
<feature type="domain" description="LpxI C-terminal" evidence="1">
    <location>
        <begin position="139"/>
        <end position="273"/>
    </location>
</feature>
<dbReference type="PANTHER" id="PTHR39962">
    <property type="entry name" value="BLL4848 PROTEIN"/>
    <property type="match status" value="1"/>
</dbReference>
<sequence>MAAGAPVALLAGGGALPGLLRAALLRRDRSVRVLALRGFAERALARQADVVVDILDYKRIFAQLEAWAPAEVVLVGTVHRPKPTAFAGALAAFRNRDEIAAILGAGDDGLLAGVIRLLEERGLTVGGIDRLAPELLAGAGVLGAVAPDEPGLAAAATGQGVLEALSPFDVGQAVVVAAQRVVAIEGPEGTDAMLARARRLRRSPRLRAIHGGVLVKMAKVGQDLRVDLPTIGPRTVACAARAGLAGIAIGAGATLIVDGPGTIAEADRRGLFLLGIERRHDRIET</sequence>
<protein>
    <recommendedName>
        <fullName evidence="5">DUF1009 domain-containing protein</fullName>
    </recommendedName>
</protein>
<evidence type="ECO:0000313" key="4">
    <source>
        <dbReference type="Proteomes" id="UP000577362"/>
    </source>
</evidence>
<evidence type="ECO:0000259" key="1">
    <source>
        <dbReference type="Pfam" id="PF06230"/>
    </source>
</evidence>
<dbReference type="InterPro" id="IPR043167">
    <property type="entry name" value="LpxI_C_sf"/>
</dbReference>
<dbReference type="Proteomes" id="UP000577362">
    <property type="component" value="Unassembled WGS sequence"/>
</dbReference>
<dbReference type="Gene3D" id="3.40.140.80">
    <property type="match status" value="1"/>
</dbReference>
<dbReference type="PANTHER" id="PTHR39962:SF1">
    <property type="entry name" value="LPXI FAMILY PROTEIN"/>
    <property type="match status" value="1"/>
</dbReference>
<dbReference type="AlphaFoldDB" id="A0A840BTH4"/>
<accession>A0A840BTH4</accession>
<dbReference type="Gene3D" id="3.40.50.20">
    <property type="match status" value="1"/>
</dbReference>
<dbReference type="Pfam" id="PF17930">
    <property type="entry name" value="LpxI_N"/>
    <property type="match status" value="1"/>
</dbReference>
<gene>
    <name evidence="3" type="ORF">GGR16_001160</name>
</gene>
<organism evidence="3 4">
    <name type="scientific">Chelatococcus caeni</name>
    <dbReference type="NCBI Taxonomy" id="1348468"/>
    <lineage>
        <taxon>Bacteria</taxon>
        <taxon>Pseudomonadati</taxon>
        <taxon>Pseudomonadota</taxon>
        <taxon>Alphaproteobacteria</taxon>
        <taxon>Hyphomicrobiales</taxon>
        <taxon>Chelatococcaceae</taxon>
        <taxon>Chelatococcus</taxon>
    </lineage>
</organism>
<dbReference type="RefSeq" id="WP_183315953.1">
    <property type="nucleotide sequence ID" value="NZ_JACIEN010000001.1"/>
</dbReference>